<dbReference type="AlphaFoldDB" id="L8WGM6"/>
<evidence type="ECO:0000256" key="1">
    <source>
        <dbReference type="SAM" id="MobiDB-lite"/>
    </source>
</evidence>
<protein>
    <submittedName>
        <fullName evidence="2">Uncharacterized protein</fullName>
    </submittedName>
</protein>
<evidence type="ECO:0000313" key="3">
    <source>
        <dbReference type="Proteomes" id="UP000011668"/>
    </source>
</evidence>
<comment type="caution">
    <text evidence="2">The sequence shown here is derived from an EMBL/GenBank/DDBJ whole genome shotgun (WGS) entry which is preliminary data.</text>
</comment>
<keyword evidence="3" id="KW-1185">Reference proteome</keyword>
<feature type="compositionally biased region" description="Polar residues" evidence="1">
    <location>
        <begin position="13"/>
        <end position="25"/>
    </location>
</feature>
<feature type="region of interest" description="Disordered" evidence="1">
    <location>
        <begin position="1"/>
        <end position="128"/>
    </location>
</feature>
<organism evidence="2 3">
    <name type="scientific">Thanatephorus cucumeris (strain AG1-IA)</name>
    <name type="common">Rice sheath blight fungus</name>
    <name type="synonym">Rhizoctonia solani</name>
    <dbReference type="NCBI Taxonomy" id="983506"/>
    <lineage>
        <taxon>Eukaryota</taxon>
        <taxon>Fungi</taxon>
        <taxon>Dikarya</taxon>
        <taxon>Basidiomycota</taxon>
        <taxon>Agaricomycotina</taxon>
        <taxon>Agaricomycetes</taxon>
        <taxon>Cantharellales</taxon>
        <taxon>Ceratobasidiaceae</taxon>
        <taxon>Rhizoctonia</taxon>
        <taxon>Rhizoctonia solani AG-1</taxon>
    </lineage>
</organism>
<proteinExistence type="predicted"/>
<dbReference type="HOGENOM" id="CLU_886178_0_0_1"/>
<gene>
    <name evidence="2" type="ORF">AG1IA_08864</name>
</gene>
<reference evidence="2 3" key="1">
    <citation type="journal article" date="2013" name="Nat. Commun.">
        <title>The evolution and pathogenic mechanisms of the rice sheath blight pathogen.</title>
        <authorList>
            <person name="Zheng A."/>
            <person name="Lin R."/>
            <person name="Xu L."/>
            <person name="Qin P."/>
            <person name="Tang C."/>
            <person name="Ai P."/>
            <person name="Zhang D."/>
            <person name="Liu Y."/>
            <person name="Sun Z."/>
            <person name="Feng H."/>
            <person name="Wang Y."/>
            <person name="Chen Y."/>
            <person name="Liang X."/>
            <person name="Fu R."/>
            <person name="Li Q."/>
            <person name="Zhang J."/>
            <person name="Yu X."/>
            <person name="Xie Z."/>
            <person name="Ding L."/>
            <person name="Guan P."/>
            <person name="Tang J."/>
            <person name="Liang Y."/>
            <person name="Wang S."/>
            <person name="Deng Q."/>
            <person name="Li S."/>
            <person name="Zhu J."/>
            <person name="Wang L."/>
            <person name="Liu H."/>
            <person name="Li P."/>
        </authorList>
    </citation>
    <scope>NUCLEOTIDE SEQUENCE [LARGE SCALE GENOMIC DNA]</scope>
    <source>
        <strain evidence="3">AG-1 IA</strain>
    </source>
</reference>
<dbReference type="EMBL" id="AFRT01002866">
    <property type="protein sequence ID" value="ELU37110.1"/>
    <property type="molecule type" value="Genomic_DNA"/>
</dbReference>
<name>L8WGM6_THACA</name>
<dbReference type="Proteomes" id="UP000011668">
    <property type="component" value="Unassembled WGS sequence"/>
</dbReference>
<accession>L8WGM6</accession>
<feature type="region of interest" description="Disordered" evidence="1">
    <location>
        <begin position="223"/>
        <end position="249"/>
    </location>
</feature>
<evidence type="ECO:0000313" key="2">
    <source>
        <dbReference type="EMBL" id="ELU37110.1"/>
    </source>
</evidence>
<sequence>MDPPSVLARWDGTVSSPRPLTSPFSSPVPKLSVAPPKPKDERMLIDEEDRVCEPTEGGGLVAGAKTVATPLGTPTSVPIGDGARERSGSGSGVGERGGEELVSEAGAEGATTDEVEGGADEVSALPSFDCGPNCNTPLESLSQPSMPSLSTLPYVSNASLGGGEGEGIYGWDCPVDETETDRRGMGAEGGRGGGGWLNGMGLAAGENLAAGADGGRGEDVRGLTTPGAGEEVRDPALGRGGGGPGSENLEVVFPGNAGGGPGSLKPLSSRLSLSGSESKSVEWVMGLRLGKRFEGIWTGTDAPFMIIRPSASTR</sequence>